<proteinExistence type="predicted"/>
<reference evidence="2" key="2">
    <citation type="submission" date="1994-03" db="EMBL/GenBank/DDBJ databases">
        <authorList>
            <person name="Robison K."/>
        </authorList>
    </citation>
    <scope>NUCLEOTIDE SEQUENCE</scope>
</reference>
<dbReference type="AlphaFoldDB" id="Q49826"/>
<feature type="region of interest" description="Disordered" evidence="1">
    <location>
        <begin position="1"/>
        <end position="21"/>
    </location>
</feature>
<sequence length="167" mass="18309">MRSPKHNCTSRRHNPLSVASARRLVDQRWSSGRPPEIHPQPQHWQGQAERLEDLVATLSDSLTCGQLVDPLRDFRSAALLDHGPAPTRAERFGPETIQTPATGMTWFDAASVQTARDVLTEHAITRMGSVLEETQFADRSATPPTVSTDGAVAPSTAITIALARFLY</sequence>
<reference evidence="2" key="1">
    <citation type="submission" date="1994-01" db="EMBL/GenBank/DDBJ databases">
        <authorList>
            <person name="Smith D.R."/>
        </authorList>
    </citation>
    <scope>NUCLEOTIDE SEQUENCE</scope>
</reference>
<dbReference type="EMBL" id="U00018">
    <property type="protein sequence ID" value="AAA17255.1"/>
    <property type="molecule type" value="Genomic_DNA"/>
</dbReference>
<organism evidence="2">
    <name type="scientific">Mycobacterium leprae</name>
    <dbReference type="NCBI Taxonomy" id="1769"/>
    <lineage>
        <taxon>Bacteria</taxon>
        <taxon>Bacillati</taxon>
        <taxon>Actinomycetota</taxon>
        <taxon>Actinomycetes</taxon>
        <taxon>Mycobacteriales</taxon>
        <taxon>Mycobacteriaceae</taxon>
        <taxon>Mycobacterium</taxon>
    </lineage>
</organism>
<protein>
    <submittedName>
        <fullName evidence="2">B2168_F2_93</fullName>
    </submittedName>
</protein>
<evidence type="ECO:0000313" key="2">
    <source>
        <dbReference type="EMBL" id="AAA17255.1"/>
    </source>
</evidence>
<feature type="compositionally biased region" description="Basic residues" evidence="1">
    <location>
        <begin position="1"/>
        <end position="14"/>
    </location>
</feature>
<accession>Q49826</accession>
<evidence type="ECO:0000256" key="1">
    <source>
        <dbReference type="SAM" id="MobiDB-lite"/>
    </source>
</evidence>
<dbReference type="PIR" id="S72919">
    <property type="entry name" value="S72919"/>
</dbReference>
<name>Q49826_MYCLR</name>